<proteinExistence type="predicted"/>
<dbReference type="OrthoDB" id="9784388at2"/>
<name>A0A543ARC2_9ACTN</name>
<dbReference type="Proteomes" id="UP000317043">
    <property type="component" value="Unassembled WGS sequence"/>
</dbReference>
<reference evidence="4 5" key="1">
    <citation type="submission" date="2019-06" db="EMBL/GenBank/DDBJ databases">
        <title>Sequencing the genomes of 1000 actinobacteria strains.</title>
        <authorList>
            <person name="Klenk H.-P."/>
        </authorList>
    </citation>
    <scope>NUCLEOTIDE SEQUENCE [LARGE SCALE GENOMIC DNA]</scope>
    <source>
        <strain evidence="4 5">DSM 45928</strain>
    </source>
</reference>
<evidence type="ECO:0000256" key="1">
    <source>
        <dbReference type="SAM" id="Coils"/>
    </source>
</evidence>
<evidence type="ECO:0000259" key="3">
    <source>
        <dbReference type="Pfam" id="PF24481"/>
    </source>
</evidence>
<dbReference type="RefSeq" id="WP_142045318.1">
    <property type="nucleotide sequence ID" value="NZ_JBHTGS010000002.1"/>
</dbReference>
<dbReference type="PANTHER" id="PTHR39082">
    <property type="entry name" value="PHOSPHOLIPASE C-BETA-2-RELATED"/>
    <property type="match status" value="1"/>
</dbReference>
<dbReference type="InterPro" id="IPR056003">
    <property type="entry name" value="CT398_CC_hairpin"/>
</dbReference>
<dbReference type="AlphaFoldDB" id="A0A543ARC2"/>
<organism evidence="4 5">
    <name type="scientific">Stackebrandtia endophytica</name>
    <dbReference type="NCBI Taxonomy" id="1496996"/>
    <lineage>
        <taxon>Bacteria</taxon>
        <taxon>Bacillati</taxon>
        <taxon>Actinomycetota</taxon>
        <taxon>Actinomycetes</taxon>
        <taxon>Glycomycetales</taxon>
        <taxon>Glycomycetaceae</taxon>
        <taxon>Stackebrandtia</taxon>
    </lineage>
</organism>
<dbReference type="InterPro" id="IPR052376">
    <property type="entry name" value="Oxidative_Scav/Glycosyltrans"/>
</dbReference>
<dbReference type="InterPro" id="IPR003743">
    <property type="entry name" value="Zf-RING_7"/>
</dbReference>
<evidence type="ECO:0000313" key="5">
    <source>
        <dbReference type="Proteomes" id="UP000317043"/>
    </source>
</evidence>
<gene>
    <name evidence="4" type="ORF">FB566_0623</name>
</gene>
<dbReference type="InParanoid" id="A0A543ARC2"/>
<dbReference type="Pfam" id="PF24481">
    <property type="entry name" value="CT398_CC"/>
    <property type="match status" value="1"/>
</dbReference>
<feature type="coiled-coil region" evidence="1">
    <location>
        <begin position="96"/>
        <end position="126"/>
    </location>
</feature>
<dbReference type="EMBL" id="VFOW01000001">
    <property type="protein sequence ID" value="TQL75130.1"/>
    <property type="molecule type" value="Genomic_DNA"/>
</dbReference>
<protein>
    <submittedName>
        <fullName evidence="4">Uncharacterized protein</fullName>
    </submittedName>
</protein>
<feature type="domain" description="C4-type zinc ribbon" evidence="2">
    <location>
        <begin position="203"/>
        <end position="237"/>
    </location>
</feature>
<evidence type="ECO:0000259" key="2">
    <source>
        <dbReference type="Pfam" id="PF02591"/>
    </source>
</evidence>
<sequence length="245" mass="27325">MQADPADQRRLLDLQQADTALNQLTHRRTHLPQEEKLAELTEQVNTATDQRAQTEAAVYDLDRDITRVEREIDQVRTRADKDRALQESGSAGPKELAGLAHELETLARRQSELEDQQLELMEKRESTAEAGTGQAKQLAERQAELAEITADRDAELAELNTQTSAQRAARDAIAADIPDDLIALYEKIRKNQPIAAALLRQRRCEACRIEQSGGELAELRAAAPRDVARCDNCRAILVRTEESGL</sequence>
<feature type="domain" description="CT398-like coiled coil hairpin" evidence="3">
    <location>
        <begin position="14"/>
        <end position="192"/>
    </location>
</feature>
<dbReference type="Pfam" id="PF02591">
    <property type="entry name" value="Zn_ribbon_9"/>
    <property type="match status" value="1"/>
</dbReference>
<comment type="caution">
    <text evidence="4">The sequence shown here is derived from an EMBL/GenBank/DDBJ whole genome shotgun (WGS) entry which is preliminary data.</text>
</comment>
<evidence type="ECO:0000313" key="4">
    <source>
        <dbReference type="EMBL" id="TQL75130.1"/>
    </source>
</evidence>
<dbReference type="PANTHER" id="PTHR39082:SF1">
    <property type="entry name" value="SCAVENGER RECEPTOR CLASS A MEMBER 3"/>
    <property type="match status" value="1"/>
</dbReference>
<dbReference type="Gene3D" id="1.10.287.1490">
    <property type="match status" value="1"/>
</dbReference>
<accession>A0A543ARC2</accession>
<keyword evidence="5" id="KW-1185">Reference proteome</keyword>
<keyword evidence="1" id="KW-0175">Coiled coil</keyword>